<comment type="caution">
    <text evidence="3">The sequence shown here is derived from an EMBL/GenBank/DDBJ whole genome shotgun (WGS) entry which is preliminary data.</text>
</comment>
<proteinExistence type="predicted"/>
<dbReference type="Pfam" id="PF09347">
    <property type="entry name" value="DUF1989"/>
    <property type="match status" value="1"/>
</dbReference>
<dbReference type="AlphaFoldDB" id="A0A2T5MI12"/>
<keyword evidence="4" id="KW-1185">Reference proteome</keyword>
<dbReference type="InterPro" id="IPR017792">
    <property type="entry name" value="UAAP1"/>
</dbReference>
<evidence type="ECO:0000313" key="3">
    <source>
        <dbReference type="EMBL" id="PTU32204.1"/>
    </source>
</evidence>
<sequence length="274" mass="29970">MTVNVSANTAAHIEQNRSRYLELKAAGQGSQRPLPPHTQRNGAALDASKITHREVIPGGWYWPVRIERGQTLRLLNVNATPGISVMIWNADDTSERYNAGDTVKVQWTAELRKGRVLFSDMGRVLASITEDTCGRHDTLVGGSTSKSNLEKYGDASLRNSRDNLMLAAGKYGLSRRDLAPAITFFAPVSTDAEGRFVWNEGVLQSGDFVDLRADMNLLIAVSNCPHPLAPAATYAPSDIEAIVFQAEPVQPDDLCRSLSAEASRGFENTDPLFR</sequence>
<reference evidence="3 4" key="1">
    <citation type="submission" date="2018-04" db="EMBL/GenBank/DDBJ databases">
        <title>Novel species isolated from glacier.</title>
        <authorList>
            <person name="Liu Q."/>
            <person name="Xin Y.-H."/>
        </authorList>
    </citation>
    <scope>NUCLEOTIDE SEQUENCE [LARGE SCALE GENOMIC DNA]</scope>
    <source>
        <strain evidence="3 4">GT1R17</strain>
    </source>
</reference>
<evidence type="ECO:0000256" key="1">
    <source>
        <dbReference type="SAM" id="MobiDB-lite"/>
    </source>
</evidence>
<dbReference type="OrthoDB" id="5298498at2"/>
<accession>A0A2T5MI12</accession>
<dbReference type="Proteomes" id="UP000244248">
    <property type="component" value="Unassembled WGS sequence"/>
</dbReference>
<dbReference type="PANTHER" id="PTHR31527:SF0">
    <property type="entry name" value="RE64534P"/>
    <property type="match status" value="1"/>
</dbReference>
<evidence type="ECO:0000259" key="2">
    <source>
        <dbReference type="Pfam" id="PF09347"/>
    </source>
</evidence>
<feature type="region of interest" description="Disordered" evidence="1">
    <location>
        <begin position="25"/>
        <end position="46"/>
    </location>
</feature>
<organism evidence="3 4">
    <name type="scientific">Stenotrophobium rhamnosiphilum</name>
    <dbReference type="NCBI Taxonomy" id="2029166"/>
    <lineage>
        <taxon>Bacteria</taxon>
        <taxon>Pseudomonadati</taxon>
        <taxon>Pseudomonadota</taxon>
        <taxon>Gammaproteobacteria</taxon>
        <taxon>Nevskiales</taxon>
        <taxon>Nevskiaceae</taxon>
        <taxon>Stenotrophobium</taxon>
    </lineage>
</organism>
<protein>
    <submittedName>
        <fullName evidence="3">Urea carboxylase</fullName>
    </submittedName>
</protein>
<dbReference type="EMBL" id="QANS01000002">
    <property type="protein sequence ID" value="PTU32204.1"/>
    <property type="molecule type" value="Genomic_DNA"/>
</dbReference>
<name>A0A2T5MI12_9GAMM</name>
<feature type="domain" description="DUF1989" evidence="2">
    <location>
        <begin position="54"/>
        <end position="218"/>
    </location>
</feature>
<dbReference type="InterPro" id="IPR018959">
    <property type="entry name" value="DUF1989"/>
</dbReference>
<evidence type="ECO:0000313" key="4">
    <source>
        <dbReference type="Proteomes" id="UP000244248"/>
    </source>
</evidence>
<dbReference type="NCBIfam" id="TIGR03425">
    <property type="entry name" value="urea_degr_2"/>
    <property type="match status" value="1"/>
</dbReference>
<gene>
    <name evidence="3" type="ORF">CJD38_05965</name>
</gene>
<dbReference type="PANTHER" id="PTHR31527">
    <property type="entry name" value="RE64534P"/>
    <property type="match status" value="1"/>
</dbReference>